<feature type="domain" description="PI31 proteasome regulator N-terminal" evidence="13">
    <location>
        <begin position="29"/>
        <end position="186"/>
    </location>
</feature>
<dbReference type="Proteomes" id="UP000799444">
    <property type="component" value="Unassembled WGS sequence"/>
</dbReference>
<evidence type="ECO:0000256" key="1">
    <source>
        <dbReference type="ARBA" id="ARBA00004240"/>
    </source>
</evidence>
<dbReference type="EMBL" id="ML996141">
    <property type="protein sequence ID" value="KAF2734932.1"/>
    <property type="molecule type" value="Genomic_DNA"/>
</dbReference>
<keyword evidence="4" id="KW-0488">Methylation</keyword>
<evidence type="ECO:0000259" key="12">
    <source>
        <dbReference type="Pfam" id="PF08577"/>
    </source>
</evidence>
<dbReference type="GO" id="GO:0000502">
    <property type="term" value="C:proteasome complex"/>
    <property type="evidence" value="ECO:0007669"/>
    <property type="project" value="UniProtKB-KW"/>
</dbReference>
<evidence type="ECO:0000256" key="5">
    <source>
        <dbReference type="ARBA" id="ARBA00022490"/>
    </source>
</evidence>
<keyword evidence="8" id="KW-0647">Proteasome</keyword>
<feature type="compositionally biased region" description="Gly residues" evidence="11">
    <location>
        <begin position="337"/>
        <end position="366"/>
    </location>
</feature>
<dbReference type="GO" id="GO:0005783">
    <property type="term" value="C:endoplasmic reticulum"/>
    <property type="evidence" value="ECO:0007669"/>
    <property type="project" value="UniProtKB-SubCell"/>
</dbReference>
<feature type="compositionally biased region" description="Basic and acidic residues" evidence="11">
    <location>
        <begin position="234"/>
        <end position="267"/>
    </location>
</feature>
<dbReference type="Gene3D" id="3.40.1000.30">
    <property type="match status" value="1"/>
</dbReference>
<keyword evidence="7" id="KW-0256">Endoplasmic reticulum</keyword>
<evidence type="ECO:0000256" key="8">
    <source>
        <dbReference type="ARBA" id="ARBA00022942"/>
    </source>
</evidence>
<feature type="compositionally biased region" description="Gly residues" evidence="11">
    <location>
        <begin position="286"/>
        <end position="298"/>
    </location>
</feature>
<dbReference type="GO" id="GO:0004866">
    <property type="term" value="F:endopeptidase inhibitor activity"/>
    <property type="evidence" value="ECO:0007669"/>
    <property type="project" value="InterPro"/>
</dbReference>
<keyword evidence="9" id="KW-0007">Acetylation</keyword>
<sequence length="380" mass="40181">MSPINAGGNPLSAGSLATFMAASLPRAATSQVKNPYEAVGLAAHAGMIAIGFRLIGLGEDDRIEASADAHDPQPLPSEWNASNSYAFRYAHSQSAMEYLIKVSRLGGKAIVMGLAVGDDKTATFEVVVKDYLSESSLPLDVPADISTESLSSKLQETFISPSRLSDFGALFKISIIQKLAPGLQKEGYEDTGEPSTRPQARNRSPPLQPNHPPQEPDPARPYPFYDPLAAPPRNPDRPLPEPIPRGDDELDMYRHRPNPLRDDRSYGHSDLYPPGLGPNDPLRPHLGGGLPRPGGFGGMHPTFDDPLFRGQGQGGYDPQVPPGARYDPAYPNDPHGPQGGLGGFPGGGPFGGPRGGPRGGPGGFGGPPNPFSGFGDGDFI</sequence>
<evidence type="ECO:0000313" key="15">
    <source>
        <dbReference type="Proteomes" id="UP000799444"/>
    </source>
</evidence>
<protein>
    <recommendedName>
        <fullName evidence="16">Proteasome inhibitor PI31 subunit</fullName>
    </recommendedName>
</protein>
<keyword evidence="6" id="KW-0597">Phosphoprotein</keyword>
<organism evidence="14 15">
    <name type="scientific">Polyplosphaeria fusca</name>
    <dbReference type="NCBI Taxonomy" id="682080"/>
    <lineage>
        <taxon>Eukaryota</taxon>
        <taxon>Fungi</taxon>
        <taxon>Dikarya</taxon>
        <taxon>Ascomycota</taxon>
        <taxon>Pezizomycotina</taxon>
        <taxon>Dothideomycetes</taxon>
        <taxon>Pleosporomycetidae</taxon>
        <taxon>Pleosporales</taxon>
        <taxon>Tetraplosphaeriaceae</taxon>
        <taxon>Polyplosphaeria</taxon>
    </lineage>
</organism>
<comment type="caution">
    <text evidence="14">The sequence shown here is derived from an EMBL/GenBank/DDBJ whole genome shotgun (WGS) entry which is preliminary data.</text>
</comment>
<feature type="region of interest" description="Disordered" evidence="11">
    <location>
        <begin position="184"/>
        <end position="380"/>
    </location>
</feature>
<feature type="domain" description="PI31 proteasome regulator C-terminal" evidence="12">
    <location>
        <begin position="266"/>
        <end position="331"/>
    </location>
</feature>
<dbReference type="AlphaFoldDB" id="A0A9P4R170"/>
<keyword evidence="15" id="KW-1185">Reference proteome</keyword>
<gene>
    <name evidence="14" type="ORF">EJ04DRAFT_512091</name>
</gene>
<evidence type="ECO:0000256" key="11">
    <source>
        <dbReference type="SAM" id="MobiDB-lite"/>
    </source>
</evidence>
<dbReference type="PANTHER" id="PTHR13266">
    <property type="entry name" value="PROTEASOME INHIBITOR"/>
    <property type="match status" value="1"/>
</dbReference>
<evidence type="ECO:0000256" key="7">
    <source>
        <dbReference type="ARBA" id="ARBA00022824"/>
    </source>
</evidence>
<evidence type="ECO:0000256" key="2">
    <source>
        <dbReference type="ARBA" id="ARBA00004496"/>
    </source>
</evidence>
<evidence type="ECO:0000256" key="9">
    <source>
        <dbReference type="ARBA" id="ARBA00022990"/>
    </source>
</evidence>
<evidence type="ECO:0000256" key="10">
    <source>
        <dbReference type="ARBA" id="ARBA00024805"/>
    </source>
</evidence>
<dbReference type="Pfam" id="PF08577">
    <property type="entry name" value="PI31_Prot_C"/>
    <property type="match status" value="1"/>
</dbReference>
<evidence type="ECO:0000256" key="3">
    <source>
        <dbReference type="ARBA" id="ARBA00006405"/>
    </source>
</evidence>
<dbReference type="PANTHER" id="PTHR13266:SF1">
    <property type="entry name" value="PROTEASOME INHIBITOR PI31 SUBUNIT"/>
    <property type="match status" value="1"/>
</dbReference>
<evidence type="ECO:0000259" key="13">
    <source>
        <dbReference type="Pfam" id="PF11566"/>
    </source>
</evidence>
<keyword evidence="5" id="KW-0963">Cytoplasm</keyword>
<feature type="compositionally biased region" description="Polar residues" evidence="11">
    <location>
        <begin position="193"/>
        <end position="202"/>
    </location>
</feature>
<dbReference type="GO" id="GO:0043161">
    <property type="term" value="P:proteasome-mediated ubiquitin-dependent protein catabolic process"/>
    <property type="evidence" value="ECO:0007669"/>
    <property type="project" value="InterPro"/>
</dbReference>
<dbReference type="GO" id="GO:0070628">
    <property type="term" value="F:proteasome binding"/>
    <property type="evidence" value="ECO:0007669"/>
    <property type="project" value="InterPro"/>
</dbReference>
<evidence type="ECO:0000313" key="14">
    <source>
        <dbReference type="EMBL" id="KAF2734932.1"/>
    </source>
</evidence>
<dbReference type="Pfam" id="PF11566">
    <property type="entry name" value="PI31_Prot_N"/>
    <property type="match status" value="1"/>
</dbReference>
<proteinExistence type="inferred from homology"/>
<name>A0A9P4R170_9PLEO</name>
<evidence type="ECO:0008006" key="16">
    <source>
        <dbReference type="Google" id="ProtNLM"/>
    </source>
</evidence>
<accession>A0A9P4R170</accession>
<comment type="subcellular location">
    <subcellularLocation>
        <location evidence="2">Cytoplasm</location>
    </subcellularLocation>
    <subcellularLocation>
        <location evidence="1">Endoplasmic reticulum</location>
    </subcellularLocation>
</comment>
<dbReference type="InterPro" id="IPR045128">
    <property type="entry name" value="PI31-like"/>
</dbReference>
<reference evidence="14" key="1">
    <citation type="journal article" date="2020" name="Stud. Mycol.">
        <title>101 Dothideomycetes genomes: a test case for predicting lifestyles and emergence of pathogens.</title>
        <authorList>
            <person name="Haridas S."/>
            <person name="Albert R."/>
            <person name="Binder M."/>
            <person name="Bloem J."/>
            <person name="Labutti K."/>
            <person name="Salamov A."/>
            <person name="Andreopoulos B."/>
            <person name="Baker S."/>
            <person name="Barry K."/>
            <person name="Bills G."/>
            <person name="Bluhm B."/>
            <person name="Cannon C."/>
            <person name="Castanera R."/>
            <person name="Culley D."/>
            <person name="Daum C."/>
            <person name="Ezra D."/>
            <person name="Gonzalez J."/>
            <person name="Henrissat B."/>
            <person name="Kuo A."/>
            <person name="Liang C."/>
            <person name="Lipzen A."/>
            <person name="Lutzoni F."/>
            <person name="Magnuson J."/>
            <person name="Mondo S."/>
            <person name="Nolan M."/>
            <person name="Ohm R."/>
            <person name="Pangilinan J."/>
            <person name="Park H.-J."/>
            <person name="Ramirez L."/>
            <person name="Alfaro M."/>
            <person name="Sun H."/>
            <person name="Tritt A."/>
            <person name="Yoshinaga Y."/>
            <person name="Zwiers L.-H."/>
            <person name="Turgeon B."/>
            <person name="Goodwin S."/>
            <person name="Spatafora J."/>
            <person name="Crous P."/>
            <person name="Grigoriev I."/>
        </authorList>
    </citation>
    <scope>NUCLEOTIDE SEQUENCE</scope>
    <source>
        <strain evidence="14">CBS 125425</strain>
    </source>
</reference>
<evidence type="ECO:0000256" key="6">
    <source>
        <dbReference type="ARBA" id="ARBA00022553"/>
    </source>
</evidence>
<dbReference type="InterPro" id="IPR021625">
    <property type="entry name" value="PI31_Prot_N"/>
</dbReference>
<comment type="function">
    <text evidence="10">Plays an important role in control of proteasome function. Inhibits the hydrolysis of protein and peptide substrates by the 20S proteasome. Also inhibits the activation of the proteasome by the proteasome regulatory proteins PA700 and PA28.</text>
</comment>
<dbReference type="InterPro" id="IPR013886">
    <property type="entry name" value="PI31_Prot_C"/>
</dbReference>
<evidence type="ECO:0000256" key="4">
    <source>
        <dbReference type="ARBA" id="ARBA00022481"/>
    </source>
</evidence>
<comment type="similarity">
    <text evidence="3">Belongs to the proteasome inhibitor PI31 family.</text>
</comment>
<dbReference type="OrthoDB" id="68090at2759"/>
<feature type="compositionally biased region" description="Pro residues" evidence="11">
    <location>
        <begin position="206"/>
        <end position="221"/>
    </location>
</feature>